<dbReference type="OrthoDB" id="415015at2759"/>
<dbReference type="Gene3D" id="1.20.120.1190">
    <property type="match status" value="1"/>
</dbReference>
<organism evidence="2 3">
    <name type="scientific">Aquilegia coerulea</name>
    <name type="common">Rocky mountain columbine</name>
    <dbReference type="NCBI Taxonomy" id="218851"/>
    <lineage>
        <taxon>Eukaryota</taxon>
        <taxon>Viridiplantae</taxon>
        <taxon>Streptophyta</taxon>
        <taxon>Embryophyta</taxon>
        <taxon>Tracheophyta</taxon>
        <taxon>Spermatophyta</taxon>
        <taxon>Magnoliopsida</taxon>
        <taxon>Ranunculales</taxon>
        <taxon>Ranunculaceae</taxon>
        <taxon>Thalictroideae</taxon>
        <taxon>Aquilegia</taxon>
    </lineage>
</organism>
<dbReference type="Proteomes" id="UP000230069">
    <property type="component" value="Unassembled WGS sequence"/>
</dbReference>
<gene>
    <name evidence="2" type="ORF">AQUCO_04400047v1</name>
</gene>
<dbReference type="STRING" id="218851.A0A2G5CMU7"/>
<keyword evidence="3" id="KW-1185">Reference proteome</keyword>
<dbReference type="EMBL" id="KZ305061">
    <property type="protein sequence ID" value="PIA32579.1"/>
    <property type="molecule type" value="Genomic_DNA"/>
</dbReference>
<dbReference type="AlphaFoldDB" id="A0A2G5CMU7"/>
<dbReference type="InParanoid" id="A0A2G5CMU7"/>
<proteinExistence type="predicted"/>
<sequence>MKELGIPLREYMENFLNKKYLHPYERSLIELTLGDGNYEEVLGRLNALKKKVVSVGKEHASLCAKSTTKREAEERLREGMKLEAKYKQEAKAVDDLLNIAKTLRAVPVVDLETPTLCLVGASNYIIYKEVGERFSNHLWVDVVSKCDLLPKSPVQNITGDGDEDTPEMARYRKAGPEGAILVSVMTETGLDELKSRVHDMLISQLEKLKSESASPES</sequence>
<dbReference type="InterPro" id="IPR041623">
    <property type="entry name" value="NOG1_N"/>
</dbReference>
<evidence type="ECO:0000313" key="3">
    <source>
        <dbReference type="Proteomes" id="UP000230069"/>
    </source>
</evidence>
<evidence type="ECO:0000313" key="2">
    <source>
        <dbReference type="EMBL" id="PIA32579.1"/>
    </source>
</evidence>
<dbReference type="Pfam" id="PF17835">
    <property type="entry name" value="NOG1_N"/>
    <property type="match status" value="1"/>
</dbReference>
<name>A0A2G5CMU7_AQUCA</name>
<accession>A0A2G5CMU7</accession>
<protein>
    <recommendedName>
        <fullName evidence="1">NOG1 N-terminal helical domain-containing protein</fullName>
    </recommendedName>
</protein>
<dbReference type="PANTHER" id="PTHR45759">
    <property type="entry name" value="NUCLEOLAR GTP-BINDING PROTEIN 1"/>
    <property type="match status" value="1"/>
</dbReference>
<feature type="domain" description="NOG1 N-terminal helical" evidence="1">
    <location>
        <begin position="2"/>
        <end position="110"/>
    </location>
</feature>
<reference evidence="2 3" key="1">
    <citation type="submission" date="2017-09" db="EMBL/GenBank/DDBJ databases">
        <title>WGS assembly of Aquilegia coerulea Goldsmith.</title>
        <authorList>
            <person name="Hodges S."/>
            <person name="Kramer E."/>
            <person name="Nordborg M."/>
            <person name="Tomkins J."/>
            <person name="Borevitz J."/>
            <person name="Derieg N."/>
            <person name="Yan J."/>
            <person name="Mihaltcheva S."/>
            <person name="Hayes R.D."/>
            <person name="Rokhsar D."/>
        </authorList>
    </citation>
    <scope>NUCLEOTIDE SEQUENCE [LARGE SCALE GENOMIC DNA]</scope>
    <source>
        <strain evidence="3">cv. Goldsmith</strain>
    </source>
</reference>
<evidence type="ECO:0000259" key="1">
    <source>
        <dbReference type="Pfam" id="PF17835"/>
    </source>
</evidence>